<evidence type="ECO:0000256" key="7">
    <source>
        <dbReference type="ARBA" id="ARBA00023136"/>
    </source>
</evidence>
<evidence type="ECO:0000313" key="12">
    <source>
        <dbReference type="Proteomes" id="UP001227126"/>
    </source>
</evidence>
<evidence type="ECO:0000256" key="6">
    <source>
        <dbReference type="ARBA" id="ARBA00022989"/>
    </source>
</evidence>
<comment type="similarity">
    <text evidence="2">Belongs to the bacterial sugar transferase family.</text>
</comment>
<gene>
    <name evidence="11" type="ORF">QO034_04145</name>
</gene>
<keyword evidence="12" id="KW-1185">Reference proteome</keyword>
<dbReference type="PANTHER" id="PTHR30576:SF4">
    <property type="entry name" value="UNDECAPRENYL-PHOSPHATE GALACTOSE PHOSPHOTRANSFERASE"/>
    <property type="match status" value="1"/>
</dbReference>
<dbReference type="InterPro" id="IPR003362">
    <property type="entry name" value="Bact_transf"/>
</dbReference>
<dbReference type="RefSeq" id="WP_284484234.1">
    <property type="nucleotide sequence ID" value="NZ_JASNJE010000003.1"/>
</dbReference>
<reference evidence="11 12" key="1">
    <citation type="submission" date="2023-05" db="EMBL/GenBank/DDBJ databases">
        <title>Sedimentitalea sp. nov. JM2-8.</title>
        <authorList>
            <person name="Huang J."/>
        </authorList>
    </citation>
    <scope>NUCLEOTIDE SEQUENCE [LARGE SCALE GENOMIC DNA]</scope>
    <source>
        <strain evidence="11 12">JM2-8</strain>
    </source>
</reference>
<evidence type="ECO:0000313" key="11">
    <source>
        <dbReference type="EMBL" id="MDK3072293.1"/>
    </source>
</evidence>
<accession>A0ABT7FAZ5</accession>
<keyword evidence="3" id="KW-1003">Cell membrane</keyword>
<dbReference type="EMBL" id="JASNJE010000003">
    <property type="protein sequence ID" value="MDK3072293.1"/>
    <property type="molecule type" value="Genomic_DNA"/>
</dbReference>
<evidence type="ECO:0000259" key="10">
    <source>
        <dbReference type="Pfam" id="PF02397"/>
    </source>
</evidence>
<dbReference type="GO" id="GO:0016740">
    <property type="term" value="F:transferase activity"/>
    <property type="evidence" value="ECO:0007669"/>
    <property type="project" value="UniProtKB-KW"/>
</dbReference>
<organism evidence="11 12">
    <name type="scientific">Sedimentitalea xiamensis</name>
    <dbReference type="NCBI Taxonomy" id="3050037"/>
    <lineage>
        <taxon>Bacteria</taxon>
        <taxon>Pseudomonadati</taxon>
        <taxon>Pseudomonadota</taxon>
        <taxon>Alphaproteobacteria</taxon>
        <taxon>Rhodobacterales</taxon>
        <taxon>Paracoccaceae</taxon>
        <taxon>Sedimentitalea</taxon>
    </lineage>
</organism>
<keyword evidence="5 9" id="KW-0812">Transmembrane</keyword>
<evidence type="ECO:0000256" key="8">
    <source>
        <dbReference type="ARBA" id="ARBA00023169"/>
    </source>
</evidence>
<feature type="domain" description="Bacterial sugar transferase" evidence="10">
    <location>
        <begin position="66"/>
        <end position="255"/>
    </location>
</feature>
<protein>
    <submittedName>
        <fullName evidence="11">Sugar transferase</fullName>
    </submittedName>
</protein>
<keyword evidence="8" id="KW-0270">Exopolysaccharide synthesis</keyword>
<keyword evidence="7 9" id="KW-0472">Membrane</keyword>
<dbReference type="Proteomes" id="UP001227126">
    <property type="component" value="Unassembled WGS sequence"/>
</dbReference>
<evidence type="ECO:0000256" key="4">
    <source>
        <dbReference type="ARBA" id="ARBA00022679"/>
    </source>
</evidence>
<evidence type="ECO:0000256" key="2">
    <source>
        <dbReference type="ARBA" id="ARBA00006464"/>
    </source>
</evidence>
<evidence type="ECO:0000256" key="1">
    <source>
        <dbReference type="ARBA" id="ARBA00004236"/>
    </source>
</evidence>
<dbReference type="Pfam" id="PF02397">
    <property type="entry name" value="Bac_transf"/>
    <property type="match status" value="1"/>
</dbReference>
<keyword evidence="6 9" id="KW-1133">Transmembrane helix</keyword>
<evidence type="ECO:0000256" key="9">
    <source>
        <dbReference type="SAM" id="Phobius"/>
    </source>
</evidence>
<evidence type="ECO:0000256" key="3">
    <source>
        <dbReference type="ARBA" id="ARBA00022475"/>
    </source>
</evidence>
<evidence type="ECO:0000256" key="5">
    <source>
        <dbReference type="ARBA" id="ARBA00022692"/>
    </source>
</evidence>
<comment type="subcellular location">
    <subcellularLocation>
        <location evidence="1">Cell membrane</location>
    </subcellularLocation>
</comment>
<name>A0ABT7FAZ5_9RHOB</name>
<feature type="transmembrane region" description="Helical" evidence="9">
    <location>
        <begin position="71"/>
        <end position="94"/>
    </location>
</feature>
<keyword evidence="4 11" id="KW-0808">Transferase</keyword>
<comment type="caution">
    <text evidence="11">The sequence shown here is derived from an EMBL/GenBank/DDBJ whole genome shotgun (WGS) entry which is preliminary data.</text>
</comment>
<proteinExistence type="inferred from homology"/>
<sequence length="260" mass="28822">MGMRDQYENDRRVGASSKASDLPGYMSAMMLMPLASMAATGYDRPFRSGPFASKSPFSGWYPAWGKRALDIALVVLALPVVLPLVLLCIAALWIEGGSPFYRQARIGRNGAEFFMLKLRSMVRDADSKLQEVLARDPALRAEWDETQKLKSDPRITRVGAFLRASSLDELPQLWNVLTGDMSLVGPRPMMPDQASIYGDLTDYKALTPGLTGVWQVSSRNESSFAHRATIDAAYRRSLSLRQDVGLLLKTVAVVLRRTGY</sequence>
<dbReference type="PANTHER" id="PTHR30576">
    <property type="entry name" value="COLANIC BIOSYNTHESIS UDP-GLUCOSE LIPID CARRIER TRANSFERASE"/>
    <property type="match status" value="1"/>
</dbReference>